<dbReference type="Gene3D" id="3.90.550.10">
    <property type="entry name" value="Spore Coat Polysaccharide Biosynthesis Protein SpsA, Chain A"/>
    <property type="match status" value="1"/>
</dbReference>
<dbReference type="RefSeq" id="WP_218577235.1">
    <property type="nucleotide sequence ID" value="NZ_BAABJB010000002.1"/>
</dbReference>
<evidence type="ECO:0000256" key="4">
    <source>
        <dbReference type="ARBA" id="ARBA00022692"/>
    </source>
</evidence>
<evidence type="ECO:0000256" key="3">
    <source>
        <dbReference type="ARBA" id="ARBA00022679"/>
    </source>
</evidence>
<dbReference type="InterPro" id="IPR029044">
    <property type="entry name" value="Nucleotide-diphossugar_trans"/>
</dbReference>
<reference evidence="9 10" key="1">
    <citation type="submission" date="2020-03" db="EMBL/GenBank/DDBJ databases">
        <title>Whole genome shotgun sequence of Phytohabitans rumicis NBRC 108638.</title>
        <authorList>
            <person name="Komaki H."/>
            <person name="Tamura T."/>
        </authorList>
    </citation>
    <scope>NUCLEOTIDE SEQUENCE [LARGE SCALE GENOMIC DNA]</scope>
    <source>
        <strain evidence="9 10">NBRC 108638</strain>
    </source>
</reference>
<evidence type="ECO:0000256" key="1">
    <source>
        <dbReference type="ARBA" id="ARBA00004141"/>
    </source>
</evidence>
<dbReference type="GO" id="GO:0016020">
    <property type="term" value="C:membrane"/>
    <property type="evidence" value="ECO:0007669"/>
    <property type="project" value="UniProtKB-SubCell"/>
</dbReference>
<dbReference type="GO" id="GO:0016757">
    <property type="term" value="F:glycosyltransferase activity"/>
    <property type="evidence" value="ECO:0007669"/>
    <property type="project" value="UniProtKB-KW"/>
</dbReference>
<dbReference type="SUPFAM" id="SSF53448">
    <property type="entry name" value="Nucleotide-diphospho-sugar transferases"/>
    <property type="match status" value="1"/>
</dbReference>
<comment type="subcellular location">
    <subcellularLocation>
        <location evidence="1">Membrane</location>
        <topology evidence="1">Multi-pass membrane protein</topology>
    </subcellularLocation>
</comment>
<feature type="transmembrane region" description="Helical" evidence="7">
    <location>
        <begin position="92"/>
        <end position="116"/>
    </location>
</feature>
<accession>A0A6V8L5J6</accession>
<evidence type="ECO:0000256" key="6">
    <source>
        <dbReference type="ARBA" id="ARBA00023136"/>
    </source>
</evidence>
<sequence length="552" mass="62699">MGSPARTDAALPIDATAEFRLPGAVKVPAQRRGGRRAEVIMRPAYAPVPLPPTDDEKYLYRKRRLAGLMLFSFVSFGSLVISQVLFLRLAPWLLVLTPLLLFTLAYYVISVCVNLFTPGFDMKEHKQLVYGWKPERYPAVDIFLPVCGEPPHVLANTWEYVRQMATYYRGNVTVYVLDDSPTEDMERMALAFSFVYQRRPNRGWYKKAGNMRYAFERTLGDYILVLDADFSPRHDMLDEMLPYFEADPTLGIVQSPQFFRVHKGQGWVERGAGAVQELFYRSVQVSRQHHGAAICVGSCAVYRRAALDDIGGSTLIEHSEDVHTGFDLRMKNWHLRYIPLPLAAGLCPGDVDSFFTQQYRWCAGSMSLLGSKKFWQTKLKWRARLSYVSGFCYYVHTAVFTFAGPIIPLVMLLFFPHAMALSNYLLILPSVIYNFVLFPLWHRVRYGLESWTVRMLYGWAHAFAILDILRGRQMGWQPTGGKGQKSKTKRLWTGLRYWTAGAGLLWVAVAGYRMVTGDALVFAPALLGGAFFLAIVAQALLVDPRKDVEVVM</sequence>
<feature type="transmembrane region" description="Helical" evidence="7">
    <location>
        <begin position="521"/>
        <end position="542"/>
    </location>
</feature>
<keyword evidence="2" id="KW-0328">Glycosyltransferase</keyword>
<reference evidence="9 10" key="2">
    <citation type="submission" date="2020-03" db="EMBL/GenBank/DDBJ databases">
        <authorList>
            <person name="Ichikawa N."/>
            <person name="Kimura A."/>
            <person name="Kitahashi Y."/>
            <person name="Uohara A."/>
        </authorList>
    </citation>
    <scope>NUCLEOTIDE SEQUENCE [LARGE SCALE GENOMIC DNA]</scope>
    <source>
        <strain evidence="9 10">NBRC 108638</strain>
    </source>
</reference>
<dbReference type="PANTHER" id="PTHR43867">
    <property type="entry name" value="CELLULOSE SYNTHASE CATALYTIC SUBUNIT A [UDP-FORMING]"/>
    <property type="match status" value="1"/>
</dbReference>
<feature type="transmembrane region" description="Helical" evidence="7">
    <location>
        <begin position="495"/>
        <end position="515"/>
    </location>
</feature>
<dbReference type="Pfam" id="PF13632">
    <property type="entry name" value="Glyco_trans_2_3"/>
    <property type="match status" value="1"/>
</dbReference>
<dbReference type="AlphaFoldDB" id="A0A6V8L5J6"/>
<feature type="transmembrane region" description="Helical" evidence="7">
    <location>
        <begin position="421"/>
        <end position="441"/>
    </location>
</feature>
<dbReference type="CDD" id="cd06421">
    <property type="entry name" value="CESA_CelA_like"/>
    <property type="match status" value="1"/>
</dbReference>
<evidence type="ECO:0000256" key="2">
    <source>
        <dbReference type="ARBA" id="ARBA00022676"/>
    </source>
</evidence>
<evidence type="ECO:0000313" key="9">
    <source>
        <dbReference type="EMBL" id="GFJ89317.1"/>
    </source>
</evidence>
<dbReference type="EMBL" id="BLPG01000001">
    <property type="protein sequence ID" value="GFJ89317.1"/>
    <property type="molecule type" value="Genomic_DNA"/>
</dbReference>
<evidence type="ECO:0000259" key="8">
    <source>
        <dbReference type="Pfam" id="PF13632"/>
    </source>
</evidence>
<name>A0A6V8L5J6_9ACTN</name>
<feature type="transmembrane region" description="Helical" evidence="7">
    <location>
        <begin position="391"/>
        <end position="415"/>
    </location>
</feature>
<comment type="caution">
    <text evidence="9">The sequence shown here is derived from an EMBL/GenBank/DDBJ whole genome shotgun (WGS) entry which is preliminary data.</text>
</comment>
<dbReference type="InterPro" id="IPR050321">
    <property type="entry name" value="Glycosyltr_2/OpgH_subfam"/>
</dbReference>
<feature type="transmembrane region" description="Helical" evidence="7">
    <location>
        <begin position="65"/>
        <end position="86"/>
    </location>
</feature>
<keyword evidence="6 7" id="KW-0472">Membrane</keyword>
<evidence type="ECO:0000256" key="5">
    <source>
        <dbReference type="ARBA" id="ARBA00022989"/>
    </source>
</evidence>
<evidence type="ECO:0000313" key="10">
    <source>
        <dbReference type="Proteomes" id="UP000482960"/>
    </source>
</evidence>
<protein>
    <recommendedName>
        <fullName evidence="8">Glycosyltransferase 2-like domain-containing protein</fullName>
    </recommendedName>
</protein>
<keyword evidence="5 7" id="KW-1133">Transmembrane helix</keyword>
<evidence type="ECO:0000256" key="7">
    <source>
        <dbReference type="SAM" id="Phobius"/>
    </source>
</evidence>
<keyword evidence="3" id="KW-0808">Transferase</keyword>
<dbReference type="PANTHER" id="PTHR43867:SF2">
    <property type="entry name" value="CELLULOSE SYNTHASE CATALYTIC SUBUNIT A [UDP-FORMING]"/>
    <property type="match status" value="1"/>
</dbReference>
<keyword evidence="10" id="KW-1185">Reference proteome</keyword>
<organism evidence="9 10">
    <name type="scientific">Phytohabitans rumicis</name>
    <dbReference type="NCBI Taxonomy" id="1076125"/>
    <lineage>
        <taxon>Bacteria</taxon>
        <taxon>Bacillati</taxon>
        <taxon>Actinomycetota</taxon>
        <taxon>Actinomycetes</taxon>
        <taxon>Micromonosporales</taxon>
        <taxon>Micromonosporaceae</taxon>
    </lineage>
</organism>
<keyword evidence="4 7" id="KW-0812">Transmembrane</keyword>
<proteinExistence type="predicted"/>
<gene>
    <name evidence="9" type="ORF">Prum_029590</name>
</gene>
<feature type="domain" description="Glycosyltransferase 2-like" evidence="8">
    <location>
        <begin position="222"/>
        <end position="421"/>
    </location>
</feature>
<dbReference type="InterPro" id="IPR001173">
    <property type="entry name" value="Glyco_trans_2-like"/>
</dbReference>
<dbReference type="Proteomes" id="UP000482960">
    <property type="component" value="Unassembled WGS sequence"/>
</dbReference>